<dbReference type="AlphaFoldDB" id="A0A3B0ZUG5"/>
<proteinExistence type="predicted"/>
<evidence type="ECO:0008006" key="2">
    <source>
        <dbReference type="Google" id="ProtNLM"/>
    </source>
</evidence>
<dbReference type="EMBL" id="UOFV01000055">
    <property type="protein sequence ID" value="VAW95371.1"/>
    <property type="molecule type" value="Genomic_DNA"/>
</dbReference>
<reference evidence="1" key="1">
    <citation type="submission" date="2018-06" db="EMBL/GenBank/DDBJ databases">
        <authorList>
            <person name="Zhirakovskaya E."/>
        </authorList>
    </citation>
    <scope>NUCLEOTIDE SEQUENCE</scope>
</reference>
<gene>
    <name evidence="1" type="ORF">MNBD_GAMMA19-2297</name>
</gene>
<dbReference type="Gene3D" id="3.20.20.410">
    <property type="entry name" value="Protein of unknown function UPF0759"/>
    <property type="match status" value="1"/>
</dbReference>
<evidence type="ECO:0000313" key="1">
    <source>
        <dbReference type="EMBL" id="VAW95371.1"/>
    </source>
</evidence>
<organism evidence="1">
    <name type="scientific">hydrothermal vent metagenome</name>
    <dbReference type="NCBI Taxonomy" id="652676"/>
    <lineage>
        <taxon>unclassified sequences</taxon>
        <taxon>metagenomes</taxon>
        <taxon>ecological metagenomes</taxon>
    </lineage>
</organism>
<sequence>MTTKSHTDITVAARGWSYPAWNDSFYPDDLPEDWHLAYYSNEFRAVMVPAAEFANVDPLEVERWVEDVVEGFEFYLEVTDLFIDWAQFAQAAKPLGAHLKGILLRPLSVDEDLAMIAHSLDAATALAPVCVLLPDGVAISNNGRDLLVQHGVELCWNTHEDKPGWRGGGFVVARVKGNNHYTPKEWRETIETCLRCDNKSSDRRKVLLMVEHESPEPDALRAAMMIGDMLVIPGI</sequence>
<dbReference type="InterPro" id="IPR002763">
    <property type="entry name" value="DUF72"/>
</dbReference>
<dbReference type="SUPFAM" id="SSF117396">
    <property type="entry name" value="TM1631-like"/>
    <property type="match status" value="1"/>
</dbReference>
<dbReference type="Pfam" id="PF01904">
    <property type="entry name" value="DUF72"/>
    <property type="match status" value="1"/>
</dbReference>
<name>A0A3B0ZUG5_9ZZZZ</name>
<protein>
    <recommendedName>
        <fullName evidence="2">DUF72 domain-containing protein</fullName>
    </recommendedName>
</protein>
<accession>A0A3B0ZUG5</accession>
<dbReference type="InterPro" id="IPR036520">
    <property type="entry name" value="UPF0759_sf"/>
</dbReference>